<name>A0A7J5ZS55_AMEME</name>
<accession>A0A7J5ZS55</accession>
<protein>
    <recommendedName>
        <fullName evidence="4">RING-type domain-containing protein</fullName>
    </recommendedName>
</protein>
<reference evidence="2 3" key="1">
    <citation type="submission" date="2020-02" db="EMBL/GenBank/DDBJ databases">
        <title>A chromosome-scale genome assembly of the black bullhead catfish (Ameiurus melas).</title>
        <authorList>
            <person name="Wen M."/>
            <person name="Zham M."/>
            <person name="Cabau C."/>
            <person name="Klopp C."/>
            <person name="Donnadieu C."/>
            <person name="Roques C."/>
            <person name="Bouchez O."/>
            <person name="Lampietro C."/>
            <person name="Jouanno E."/>
            <person name="Herpin A."/>
            <person name="Louis A."/>
            <person name="Berthelot C."/>
            <person name="Parey E."/>
            <person name="Roest-Crollius H."/>
            <person name="Braasch I."/>
            <person name="Postlethwait J."/>
            <person name="Robinson-Rechavi M."/>
            <person name="Echchiki A."/>
            <person name="Begum T."/>
            <person name="Montfort J."/>
            <person name="Schartl M."/>
            <person name="Bobe J."/>
            <person name="Guiguen Y."/>
        </authorList>
    </citation>
    <scope>NUCLEOTIDE SEQUENCE [LARGE SCALE GENOMIC DNA]</scope>
    <source>
        <strain evidence="2">M_S1</strain>
        <tissue evidence="2">Blood</tissue>
    </source>
</reference>
<sequence length="216" mass="24124">MLRTRRRKATINARTRGIKRKSEEKDQKDTGMEGAASSQVDVPSMQENPTSRLTQVVRRTQSLCHTMPLPEEPDYSRMCPKCSTLLKPAVVPAGRTTTLLHCARCSTTPLCERCLYPCSGSACTNQSCQVVSLLLTCDRVTDSASKVYGCPLFRACPKCHNVMMHQSGCKYVMCGQCTNIYCFICLRIKQVCVKGENLYFSLTCSAPRAARQRFQT</sequence>
<feature type="region of interest" description="Disordered" evidence="1">
    <location>
        <begin position="1"/>
        <end position="53"/>
    </location>
</feature>
<evidence type="ECO:0000256" key="1">
    <source>
        <dbReference type="SAM" id="MobiDB-lite"/>
    </source>
</evidence>
<comment type="caution">
    <text evidence="2">The sequence shown here is derived from an EMBL/GenBank/DDBJ whole genome shotgun (WGS) entry which is preliminary data.</text>
</comment>
<feature type="compositionally biased region" description="Basic and acidic residues" evidence="1">
    <location>
        <begin position="20"/>
        <end position="31"/>
    </location>
</feature>
<evidence type="ECO:0000313" key="3">
    <source>
        <dbReference type="Proteomes" id="UP000593565"/>
    </source>
</evidence>
<dbReference type="EMBL" id="JAAGNN010000024">
    <property type="protein sequence ID" value="KAF4073296.1"/>
    <property type="molecule type" value="Genomic_DNA"/>
</dbReference>
<keyword evidence="3" id="KW-1185">Reference proteome</keyword>
<feature type="compositionally biased region" description="Polar residues" evidence="1">
    <location>
        <begin position="36"/>
        <end position="53"/>
    </location>
</feature>
<proteinExistence type="predicted"/>
<gene>
    <name evidence="2" type="ORF">AMELA_G00257350</name>
</gene>
<dbReference type="Proteomes" id="UP000593565">
    <property type="component" value="Unassembled WGS sequence"/>
</dbReference>
<dbReference type="SUPFAM" id="SSF57850">
    <property type="entry name" value="RING/U-box"/>
    <property type="match status" value="1"/>
</dbReference>
<dbReference type="AlphaFoldDB" id="A0A7J5ZS55"/>
<organism evidence="2 3">
    <name type="scientific">Ameiurus melas</name>
    <name type="common">Black bullhead</name>
    <name type="synonym">Silurus melas</name>
    <dbReference type="NCBI Taxonomy" id="219545"/>
    <lineage>
        <taxon>Eukaryota</taxon>
        <taxon>Metazoa</taxon>
        <taxon>Chordata</taxon>
        <taxon>Craniata</taxon>
        <taxon>Vertebrata</taxon>
        <taxon>Euteleostomi</taxon>
        <taxon>Actinopterygii</taxon>
        <taxon>Neopterygii</taxon>
        <taxon>Teleostei</taxon>
        <taxon>Ostariophysi</taxon>
        <taxon>Siluriformes</taxon>
        <taxon>Ictaluridae</taxon>
        <taxon>Ameiurus</taxon>
    </lineage>
</organism>
<evidence type="ECO:0008006" key="4">
    <source>
        <dbReference type="Google" id="ProtNLM"/>
    </source>
</evidence>
<evidence type="ECO:0000313" key="2">
    <source>
        <dbReference type="EMBL" id="KAF4073296.1"/>
    </source>
</evidence>